<dbReference type="SUPFAM" id="SSF54909">
    <property type="entry name" value="Dimeric alpha+beta barrel"/>
    <property type="match status" value="2"/>
</dbReference>
<dbReference type="Proteomes" id="UP001500190">
    <property type="component" value="Unassembled WGS sequence"/>
</dbReference>
<evidence type="ECO:0000259" key="2">
    <source>
        <dbReference type="Pfam" id="PF03795"/>
    </source>
</evidence>
<dbReference type="Pfam" id="PF03795">
    <property type="entry name" value="YCII"/>
    <property type="match status" value="1"/>
</dbReference>
<dbReference type="InterPro" id="IPR005545">
    <property type="entry name" value="YCII"/>
</dbReference>
<evidence type="ECO:0000313" key="3">
    <source>
        <dbReference type="EMBL" id="GAA1580062.1"/>
    </source>
</evidence>
<evidence type="ECO:0000313" key="4">
    <source>
        <dbReference type="Proteomes" id="UP001500190"/>
    </source>
</evidence>
<comment type="similarity">
    <text evidence="1">Belongs to the YciI family.</text>
</comment>
<protein>
    <submittedName>
        <fullName evidence="3">YciI family protein</fullName>
    </submittedName>
</protein>
<proteinExistence type="inferred from homology"/>
<dbReference type="Gene3D" id="3.30.70.1060">
    <property type="entry name" value="Dimeric alpha+beta barrel"/>
    <property type="match status" value="2"/>
</dbReference>
<feature type="domain" description="YCII-related" evidence="2">
    <location>
        <begin position="6"/>
        <end position="99"/>
    </location>
</feature>
<comment type="caution">
    <text evidence="3">The sequence shown here is derived from an EMBL/GenBank/DDBJ whole genome shotgun (WGS) entry which is preliminary data.</text>
</comment>
<keyword evidence="4" id="KW-1185">Reference proteome</keyword>
<evidence type="ECO:0000256" key="1">
    <source>
        <dbReference type="ARBA" id="ARBA00007689"/>
    </source>
</evidence>
<accession>A0ABN2DPE7</accession>
<organism evidence="3 4">
    <name type="scientific">Kribbella karoonensis</name>
    <dbReference type="NCBI Taxonomy" id="324851"/>
    <lineage>
        <taxon>Bacteria</taxon>
        <taxon>Bacillati</taxon>
        <taxon>Actinomycetota</taxon>
        <taxon>Actinomycetes</taxon>
        <taxon>Propionibacteriales</taxon>
        <taxon>Kribbellaceae</taxon>
        <taxon>Kribbella</taxon>
    </lineage>
</organism>
<dbReference type="RefSeq" id="WP_344190457.1">
    <property type="nucleotide sequence ID" value="NZ_BAAAND010000004.1"/>
</dbReference>
<sequence>MEYLAMIGSNGPQPEENRARMAREFPAYQAEMGPRGVKVAGRPLDIDEPVVTVRVRGGETLVVDGPFAETKEFVGGLDLLDCADLDEAIEVEGKNPVARFLPLEIRPFRDGVRQGRRLPAFAANDDTAGSPYLLTAWTDSEPTTVPPDYTAWQEALDARGQYVLGGLLTGPATATTLRSHDGTIHLTNAPFVDLASFITCVDVITSADRDEAIAHAAAHPLAQTCAIELRPFHSETRRAERTLRPTA</sequence>
<dbReference type="EMBL" id="BAAAND010000004">
    <property type="protein sequence ID" value="GAA1580062.1"/>
    <property type="molecule type" value="Genomic_DNA"/>
</dbReference>
<reference evidence="3 4" key="1">
    <citation type="journal article" date="2019" name="Int. J. Syst. Evol. Microbiol.">
        <title>The Global Catalogue of Microorganisms (GCM) 10K type strain sequencing project: providing services to taxonomists for standard genome sequencing and annotation.</title>
        <authorList>
            <consortium name="The Broad Institute Genomics Platform"/>
            <consortium name="The Broad Institute Genome Sequencing Center for Infectious Disease"/>
            <person name="Wu L."/>
            <person name="Ma J."/>
        </authorList>
    </citation>
    <scope>NUCLEOTIDE SEQUENCE [LARGE SCALE GENOMIC DNA]</scope>
    <source>
        <strain evidence="3 4">JCM 14304</strain>
    </source>
</reference>
<name>A0ABN2DPE7_9ACTN</name>
<dbReference type="PANTHER" id="PTHR35174">
    <property type="entry name" value="BLL7171 PROTEIN-RELATED"/>
    <property type="match status" value="1"/>
</dbReference>
<dbReference type="InterPro" id="IPR011008">
    <property type="entry name" value="Dimeric_a/b-barrel"/>
</dbReference>
<gene>
    <name evidence="3" type="ORF">GCM10009742_25640</name>
</gene>
<dbReference type="PANTHER" id="PTHR35174:SF3">
    <property type="entry name" value="BLL7171 PROTEIN"/>
    <property type="match status" value="1"/>
</dbReference>